<feature type="domain" description="Uracil-DNA glycosylase-like" evidence="6">
    <location>
        <begin position="98"/>
        <end position="267"/>
    </location>
</feature>
<evidence type="ECO:0000313" key="7">
    <source>
        <dbReference type="EMBL" id="AYV86013.1"/>
    </source>
</evidence>
<dbReference type="GO" id="GO:0097510">
    <property type="term" value="P:base-excision repair, AP site formation via deaminated base removal"/>
    <property type="evidence" value="ECO:0007669"/>
    <property type="project" value="TreeGrafter"/>
</dbReference>
<reference evidence="7" key="1">
    <citation type="submission" date="2018-10" db="EMBL/GenBank/DDBJ databases">
        <title>Hidden diversity of soil giant viruses.</title>
        <authorList>
            <person name="Schulz F."/>
            <person name="Alteio L."/>
            <person name="Goudeau D."/>
            <person name="Ryan E.M."/>
            <person name="Malmstrom R.R."/>
            <person name="Blanchard J."/>
            <person name="Woyke T."/>
        </authorList>
    </citation>
    <scope>NUCLEOTIDE SEQUENCE</scope>
    <source>
        <strain evidence="7">SOV1</strain>
    </source>
</reference>
<dbReference type="InterPro" id="IPR005122">
    <property type="entry name" value="Uracil-DNA_glycosylase-like"/>
</dbReference>
<evidence type="ECO:0000256" key="2">
    <source>
        <dbReference type="ARBA" id="ARBA00022763"/>
    </source>
</evidence>
<evidence type="ECO:0000256" key="3">
    <source>
        <dbReference type="ARBA" id="ARBA00022801"/>
    </source>
</evidence>
<dbReference type="NCBIfam" id="NF003592">
    <property type="entry name" value="PRK05254.1-5"/>
    <property type="match status" value="1"/>
</dbReference>
<evidence type="ECO:0000259" key="6">
    <source>
        <dbReference type="SMART" id="SM00986"/>
    </source>
</evidence>
<dbReference type="SMART" id="SM00986">
    <property type="entry name" value="UDG"/>
    <property type="match status" value="1"/>
</dbReference>
<protein>
    <submittedName>
        <fullName evidence="7">Uracil-DNA glycosylase</fullName>
    </submittedName>
</protein>
<dbReference type="GO" id="GO:0004844">
    <property type="term" value="F:uracil DNA N-glycosylase activity"/>
    <property type="evidence" value="ECO:0007669"/>
    <property type="project" value="InterPro"/>
</dbReference>
<evidence type="ECO:0000256" key="1">
    <source>
        <dbReference type="ARBA" id="ARBA00008184"/>
    </source>
</evidence>
<dbReference type="InterPro" id="IPR002043">
    <property type="entry name" value="UDG_fam1"/>
</dbReference>
<organism evidence="7">
    <name type="scientific">Solivirus sp</name>
    <dbReference type="NCBI Taxonomy" id="2487772"/>
    <lineage>
        <taxon>Viruses</taxon>
        <taxon>Pithoviruses</taxon>
    </lineage>
</organism>
<dbReference type="HAMAP" id="MF_00148">
    <property type="entry name" value="UDG"/>
    <property type="match status" value="1"/>
</dbReference>
<name>A0A3G5AJG1_9VIRU</name>
<dbReference type="Gene3D" id="3.40.470.10">
    <property type="entry name" value="Uracil-DNA glycosylase-like domain"/>
    <property type="match status" value="1"/>
</dbReference>
<gene>
    <name evidence="7" type="ORF">Solivirus3_13</name>
</gene>
<dbReference type="Pfam" id="PF03167">
    <property type="entry name" value="UDG"/>
    <property type="match status" value="1"/>
</dbReference>
<dbReference type="PANTHER" id="PTHR11264:SF0">
    <property type="entry name" value="URACIL-DNA GLYCOSYLASE"/>
    <property type="match status" value="1"/>
</dbReference>
<comment type="similarity">
    <text evidence="1">Belongs to the uracil-DNA glycosylase (UDG) superfamily. UNG family.</text>
</comment>
<dbReference type="InterPro" id="IPR018085">
    <property type="entry name" value="Ura-DNA_Glyclase_AS"/>
</dbReference>
<proteinExistence type="inferred from homology"/>
<accession>A0A3G5AJG1</accession>
<feature type="active site" description="Proton acceptor" evidence="5">
    <location>
        <position position="113"/>
    </location>
</feature>
<sequence>MQESLQNSATSSEVEKEKSDVIFVPIRSRLTITEKTTIQEIGLNMAPLGWESVFAKCSDEFQQIQINIDSLAASGALSQGLSGNVYYPQKKDLFRAFDLCPLNKVRVVILGQDPYHASENGVPQANGLSFSTNRGCRIQPSLMNIFKELKSEYPNFEIPNHGDLTNWALFGILMLNACLTVSPSLAGSHKSIWNGFIGRVLEAISAVNPTCIFLLWGAKAQFWVKKIGQKSIKLLASHPSPFSAHKGNRDSAAFLGCNCFKLANEELKKIGSPEIDWCKLD</sequence>
<dbReference type="InterPro" id="IPR036895">
    <property type="entry name" value="Uracil-DNA_glycosylase-like_sf"/>
</dbReference>
<keyword evidence="3" id="KW-0378">Hydrolase</keyword>
<dbReference type="PROSITE" id="PS00130">
    <property type="entry name" value="U_DNA_GLYCOSYLASE"/>
    <property type="match status" value="1"/>
</dbReference>
<keyword evidence="2" id="KW-0227">DNA damage</keyword>
<dbReference type="SUPFAM" id="SSF52141">
    <property type="entry name" value="Uracil-DNA glycosylase-like"/>
    <property type="match status" value="1"/>
</dbReference>
<keyword evidence="4" id="KW-0234">DNA repair</keyword>
<dbReference type="EMBL" id="MK072491">
    <property type="protein sequence ID" value="AYV86013.1"/>
    <property type="molecule type" value="Genomic_DNA"/>
</dbReference>
<evidence type="ECO:0000256" key="5">
    <source>
        <dbReference type="PROSITE-ProRule" id="PRU10072"/>
    </source>
</evidence>
<evidence type="ECO:0000256" key="4">
    <source>
        <dbReference type="ARBA" id="ARBA00023204"/>
    </source>
</evidence>
<dbReference type="NCBIfam" id="TIGR00628">
    <property type="entry name" value="ung"/>
    <property type="match status" value="1"/>
</dbReference>
<dbReference type="PANTHER" id="PTHR11264">
    <property type="entry name" value="URACIL-DNA GLYCOSYLASE"/>
    <property type="match status" value="1"/>
</dbReference>
<dbReference type="SMART" id="SM00987">
    <property type="entry name" value="UreE_C"/>
    <property type="match status" value="1"/>
</dbReference>
<dbReference type="CDD" id="cd10027">
    <property type="entry name" value="UDG-F1-like"/>
    <property type="match status" value="1"/>
</dbReference>